<dbReference type="Pfam" id="PF00440">
    <property type="entry name" value="TetR_N"/>
    <property type="match status" value="1"/>
</dbReference>
<dbReference type="InterPro" id="IPR050109">
    <property type="entry name" value="HTH-type_TetR-like_transc_reg"/>
</dbReference>
<evidence type="ECO:0000313" key="5">
    <source>
        <dbReference type="EMBL" id="PRY46474.1"/>
    </source>
</evidence>
<dbReference type="InterPro" id="IPR001647">
    <property type="entry name" value="HTH_TetR"/>
</dbReference>
<reference evidence="5 6" key="1">
    <citation type="submission" date="2018-03" db="EMBL/GenBank/DDBJ databases">
        <title>Genomic Encyclopedia of Archaeal and Bacterial Type Strains, Phase II (KMG-II): from individual species to whole genera.</title>
        <authorList>
            <person name="Goeker M."/>
        </authorList>
    </citation>
    <scope>NUCLEOTIDE SEQUENCE [LARGE SCALE GENOMIC DNA]</scope>
    <source>
        <strain evidence="5 6">DSM 44720</strain>
    </source>
</reference>
<name>A0A2T0TL83_9PSEU</name>
<dbReference type="GO" id="GO:0000976">
    <property type="term" value="F:transcription cis-regulatory region binding"/>
    <property type="evidence" value="ECO:0007669"/>
    <property type="project" value="TreeGrafter"/>
</dbReference>
<dbReference type="PANTHER" id="PTHR30055:SF234">
    <property type="entry name" value="HTH-TYPE TRANSCRIPTIONAL REGULATOR BETI"/>
    <property type="match status" value="1"/>
</dbReference>
<dbReference type="InterPro" id="IPR036271">
    <property type="entry name" value="Tet_transcr_reg_TetR-rel_C_sf"/>
</dbReference>
<feature type="domain" description="HTH tetR-type" evidence="4">
    <location>
        <begin position="23"/>
        <end position="61"/>
    </location>
</feature>
<comment type="caution">
    <text evidence="5">The sequence shown here is derived from an EMBL/GenBank/DDBJ whole genome shotgun (WGS) entry which is preliminary data.</text>
</comment>
<dbReference type="EMBL" id="PVTF01000001">
    <property type="protein sequence ID" value="PRY46474.1"/>
    <property type="molecule type" value="Genomic_DNA"/>
</dbReference>
<evidence type="ECO:0000259" key="4">
    <source>
        <dbReference type="Pfam" id="PF00440"/>
    </source>
</evidence>
<dbReference type="RefSeq" id="WP_106185494.1">
    <property type="nucleotide sequence ID" value="NZ_PVTF01000001.1"/>
</dbReference>
<dbReference type="InterPro" id="IPR009057">
    <property type="entry name" value="Homeodomain-like_sf"/>
</dbReference>
<dbReference type="SUPFAM" id="SSF48498">
    <property type="entry name" value="Tetracyclin repressor-like, C-terminal domain"/>
    <property type="match status" value="1"/>
</dbReference>
<evidence type="ECO:0000256" key="3">
    <source>
        <dbReference type="ARBA" id="ARBA00023163"/>
    </source>
</evidence>
<keyword evidence="6" id="KW-1185">Reference proteome</keyword>
<proteinExistence type="predicted"/>
<sequence length="198" mass="21737">MTSMVRRPLTGRQTELLTRLEALVLAEGFAHLTLDDLAARLHCSKSTLYTLAASKEQLAVRVVGRYFKGAAERIEERVAAVDDVRGRVGTYLAGAADELRRASAQFIADVSAFAPTRSTYERNARAAAERIRTFIQDGVREGVFRDVHATLFAEMAGLLIEGIQTGVLTKRAGVTDSEAFTALAELLLDGLRKERRRA</sequence>
<dbReference type="Gene3D" id="1.10.357.10">
    <property type="entry name" value="Tetracycline Repressor, domain 2"/>
    <property type="match status" value="1"/>
</dbReference>
<dbReference type="AlphaFoldDB" id="A0A2T0TL83"/>
<dbReference type="SUPFAM" id="SSF46689">
    <property type="entry name" value="Homeodomain-like"/>
    <property type="match status" value="1"/>
</dbReference>
<organism evidence="5 6">
    <name type="scientific">Umezawaea tangerina</name>
    <dbReference type="NCBI Taxonomy" id="84725"/>
    <lineage>
        <taxon>Bacteria</taxon>
        <taxon>Bacillati</taxon>
        <taxon>Actinomycetota</taxon>
        <taxon>Actinomycetes</taxon>
        <taxon>Pseudonocardiales</taxon>
        <taxon>Pseudonocardiaceae</taxon>
        <taxon>Umezawaea</taxon>
    </lineage>
</organism>
<dbReference type="GO" id="GO:0003700">
    <property type="term" value="F:DNA-binding transcription factor activity"/>
    <property type="evidence" value="ECO:0007669"/>
    <property type="project" value="TreeGrafter"/>
</dbReference>
<accession>A0A2T0TL83</accession>
<keyword evidence="2" id="KW-0238">DNA-binding</keyword>
<protein>
    <submittedName>
        <fullName evidence="5">TetR family transcriptional regulator</fullName>
    </submittedName>
</protein>
<gene>
    <name evidence="5" type="ORF">CLV43_101750</name>
</gene>
<dbReference type="OrthoDB" id="5181477at2"/>
<dbReference type="Gene3D" id="1.10.10.60">
    <property type="entry name" value="Homeodomain-like"/>
    <property type="match status" value="1"/>
</dbReference>
<keyword evidence="3" id="KW-0804">Transcription</keyword>
<keyword evidence="1" id="KW-0805">Transcription regulation</keyword>
<dbReference type="Proteomes" id="UP000239494">
    <property type="component" value="Unassembled WGS sequence"/>
</dbReference>
<dbReference type="PANTHER" id="PTHR30055">
    <property type="entry name" value="HTH-TYPE TRANSCRIPTIONAL REGULATOR RUTR"/>
    <property type="match status" value="1"/>
</dbReference>
<evidence type="ECO:0000256" key="1">
    <source>
        <dbReference type="ARBA" id="ARBA00023015"/>
    </source>
</evidence>
<evidence type="ECO:0000256" key="2">
    <source>
        <dbReference type="ARBA" id="ARBA00023125"/>
    </source>
</evidence>
<evidence type="ECO:0000313" key="6">
    <source>
        <dbReference type="Proteomes" id="UP000239494"/>
    </source>
</evidence>